<keyword evidence="1" id="KW-0378">Hydrolase</keyword>
<dbReference type="InterPro" id="IPR001466">
    <property type="entry name" value="Beta-lactam-related"/>
</dbReference>
<dbReference type="Gene3D" id="3.40.710.10">
    <property type="entry name" value="DD-peptidase/beta-lactamase superfamily"/>
    <property type="match status" value="1"/>
</dbReference>
<dbReference type="InterPro" id="IPR012338">
    <property type="entry name" value="Beta-lactam/transpept-like"/>
</dbReference>
<proteinExistence type="predicted"/>
<dbReference type="AlphaFoldDB" id="A0A5C6FCD8"/>
<feature type="domain" description="Beta-lactamase-related" evidence="2">
    <location>
        <begin position="20"/>
        <end position="354"/>
    </location>
</feature>
<organism evidence="3 4">
    <name type="scientific">Rubripirellula reticaptiva</name>
    <dbReference type="NCBI Taxonomy" id="2528013"/>
    <lineage>
        <taxon>Bacteria</taxon>
        <taxon>Pseudomonadati</taxon>
        <taxon>Planctomycetota</taxon>
        <taxon>Planctomycetia</taxon>
        <taxon>Pirellulales</taxon>
        <taxon>Pirellulaceae</taxon>
        <taxon>Rubripirellula</taxon>
    </lineage>
</organism>
<name>A0A5C6FCD8_9BACT</name>
<evidence type="ECO:0000259" key="2">
    <source>
        <dbReference type="Pfam" id="PF00144"/>
    </source>
</evidence>
<dbReference type="Pfam" id="PF00144">
    <property type="entry name" value="Beta-lactamase"/>
    <property type="match status" value="1"/>
</dbReference>
<dbReference type="RefSeq" id="WP_186775953.1">
    <property type="nucleotide sequence ID" value="NZ_SJPX01000001.1"/>
</dbReference>
<dbReference type="Proteomes" id="UP000317977">
    <property type="component" value="Unassembled WGS sequence"/>
</dbReference>
<protein>
    <submittedName>
        <fullName evidence="3">Penicillin-binding protein 4</fullName>
    </submittedName>
</protein>
<evidence type="ECO:0000313" key="3">
    <source>
        <dbReference type="EMBL" id="TWU57299.1"/>
    </source>
</evidence>
<accession>A0A5C6FCD8</accession>
<dbReference type="PANTHER" id="PTHR43283:SF11">
    <property type="entry name" value="BETA-LACTAMASE-RELATED DOMAIN-CONTAINING PROTEIN"/>
    <property type="match status" value="1"/>
</dbReference>
<evidence type="ECO:0000313" key="4">
    <source>
        <dbReference type="Proteomes" id="UP000317977"/>
    </source>
</evidence>
<comment type="caution">
    <text evidence="3">The sequence shown here is derived from an EMBL/GenBank/DDBJ whole genome shotgun (WGS) entry which is preliminary data.</text>
</comment>
<sequence length="362" mass="39220">MAILSCASSAAWADSASATKLLEEAIRSGQTAGVVVSMTLGSEMIYQVALGDAQTEPEPRPMTMDTLFDLASLTKPIATATSIMILADQDRVQLDEPAATYWPPFAIHGKDTITVRDLLLHRSGLIADNSLSDYSDDQSANWANIAQLRPTMPPGQTFRYSDVGFQVLGKLVEEVSDMPLDQFALQNIFAPLKMTRTRYNPSQQLGKQEAAQAAATEQRDGQWMVGEVHDPRAFRMGGVAGHAGLFSTAGDLIRFGQSFLKFSFPDHPAILRTATMAEMTKPTAVPKGIRGLGWDMRTAYSSNRAESFSDAAFGHGGFTGTVLWIDPAQQIVFVLLSNRLHPDGDGSVNRLAAQVADEILKP</sequence>
<dbReference type="GO" id="GO:0016787">
    <property type="term" value="F:hydrolase activity"/>
    <property type="evidence" value="ECO:0007669"/>
    <property type="project" value="UniProtKB-KW"/>
</dbReference>
<dbReference type="SUPFAM" id="SSF56601">
    <property type="entry name" value="beta-lactamase/transpeptidase-like"/>
    <property type="match status" value="1"/>
</dbReference>
<reference evidence="3 4" key="1">
    <citation type="submission" date="2019-02" db="EMBL/GenBank/DDBJ databases">
        <title>Deep-cultivation of Planctomycetes and their phenomic and genomic characterization uncovers novel biology.</title>
        <authorList>
            <person name="Wiegand S."/>
            <person name="Jogler M."/>
            <person name="Boedeker C."/>
            <person name="Pinto D."/>
            <person name="Vollmers J."/>
            <person name="Rivas-Marin E."/>
            <person name="Kohn T."/>
            <person name="Peeters S.H."/>
            <person name="Heuer A."/>
            <person name="Rast P."/>
            <person name="Oberbeckmann S."/>
            <person name="Bunk B."/>
            <person name="Jeske O."/>
            <person name="Meyerdierks A."/>
            <person name="Storesund J.E."/>
            <person name="Kallscheuer N."/>
            <person name="Luecker S."/>
            <person name="Lage O.M."/>
            <person name="Pohl T."/>
            <person name="Merkel B.J."/>
            <person name="Hornburger P."/>
            <person name="Mueller R.-W."/>
            <person name="Bruemmer F."/>
            <person name="Labrenz M."/>
            <person name="Spormann A.M."/>
            <person name="Op Den Camp H."/>
            <person name="Overmann J."/>
            <person name="Amann R."/>
            <person name="Jetten M.S.M."/>
            <person name="Mascher T."/>
            <person name="Medema M.H."/>
            <person name="Devos D.P."/>
            <person name="Kaster A.-K."/>
            <person name="Ovreas L."/>
            <person name="Rohde M."/>
            <person name="Galperin M.Y."/>
            <person name="Jogler C."/>
        </authorList>
    </citation>
    <scope>NUCLEOTIDE SEQUENCE [LARGE SCALE GENOMIC DNA]</scope>
    <source>
        <strain evidence="3 4">Poly59</strain>
    </source>
</reference>
<dbReference type="InterPro" id="IPR050789">
    <property type="entry name" value="Diverse_Enzym_Activities"/>
</dbReference>
<dbReference type="PANTHER" id="PTHR43283">
    <property type="entry name" value="BETA-LACTAMASE-RELATED"/>
    <property type="match status" value="1"/>
</dbReference>
<keyword evidence="4" id="KW-1185">Reference proteome</keyword>
<dbReference type="EMBL" id="SJPX01000001">
    <property type="protein sequence ID" value="TWU57299.1"/>
    <property type="molecule type" value="Genomic_DNA"/>
</dbReference>
<evidence type="ECO:0000256" key="1">
    <source>
        <dbReference type="ARBA" id="ARBA00022801"/>
    </source>
</evidence>
<gene>
    <name evidence="3" type="primary">pbpE_1</name>
    <name evidence="3" type="ORF">Poly59_02060</name>
</gene>